<feature type="compositionally biased region" description="Polar residues" evidence="1">
    <location>
        <begin position="331"/>
        <end position="343"/>
    </location>
</feature>
<gene>
    <name evidence="2" type="ORF">LOD99_1674</name>
</gene>
<evidence type="ECO:0000313" key="3">
    <source>
        <dbReference type="Proteomes" id="UP001165289"/>
    </source>
</evidence>
<evidence type="ECO:0000313" key="2">
    <source>
        <dbReference type="EMBL" id="KAI6655940.1"/>
    </source>
</evidence>
<dbReference type="Proteomes" id="UP001165289">
    <property type="component" value="Unassembled WGS sequence"/>
</dbReference>
<feature type="region of interest" description="Disordered" evidence="1">
    <location>
        <begin position="316"/>
        <end position="348"/>
    </location>
</feature>
<dbReference type="EMBL" id="JAKMXF010000166">
    <property type="protein sequence ID" value="KAI6655940.1"/>
    <property type="molecule type" value="Genomic_DNA"/>
</dbReference>
<organism evidence="2 3">
    <name type="scientific">Oopsacas minuta</name>
    <dbReference type="NCBI Taxonomy" id="111878"/>
    <lineage>
        <taxon>Eukaryota</taxon>
        <taxon>Metazoa</taxon>
        <taxon>Porifera</taxon>
        <taxon>Hexactinellida</taxon>
        <taxon>Hexasterophora</taxon>
        <taxon>Lyssacinosida</taxon>
        <taxon>Leucopsacidae</taxon>
        <taxon>Oopsacas</taxon>
    </lineage>
</organism>
<reference evidence="2 3" key="1">
    <citation type="journal article" date="2023" name="BMC Biol.">
        <title>The compact genome of the sponge Oopsacas minuta (Hexactinellida) is lacking key metazoan core genes.</title>
        <authorList>
            <person name="Santini S."/>
            <person name="Schenkelaars Q."/>
            <person name="Jourda C."/>
            <person name="Duchesne M."/>
            <person name="Belahbib H."/>
            <person name="Rocher C."/>
            <person name="Selva M."/>
            <person name="Riesgo A."/>
            <person name="Vervoort M."/>
            <person name="Leys S.P."/>
            <person name="Kodjabachian L."/>
            <person name="Le Bivic A."/>
            <person name="Borchiellini C."/>
            <person name="Claverie J.M."/>
            <person name="Renard E."/>
        </authorList>
    </citation>
    <scope>NUCLEOTIDE SEQUENCE [LARGE SCALE GENOMIC DNA]</scope>
    <source>
        <strain evidence="2">SPO-2</strain>
    </source>
</reference>
<keyword evidence="3" id="KW-1185">Reference proteome</keyword>
<protein>
    <submittedName>
        <fullName evidence="2">Uncharacterized protein</fullName>
    </submittedName>
</protein>
<accession>A0AAV7K558</accession>
<evidence type="ECO:0000256" key="1">
    <source>
        <dbReference type="SAM" id="MobiDB-lite"/>
    </source>
</evidence>
<proteinExistence type="predicted"/>
<feature type="region of interest" description="Disordered" evidence="1">
    <location>
        <begin position="78"/>
        <end position="107"/>
    </location>
</feature>
<dbReference type="AlphaFoldDB" id="A0AAV7K558"/>
<name>A0AAV7K558_9METZ</name>
<feature type="compositionally biased region" description="Pro residues" evidence="1">
    <location>
        <begin position="80"/>
        <end position="94"/>
    </location>
</feature>
<sequence length="662" mass="74962">MAALSPTSHPQDKHITPTEAVLPNWKLDILEKKRRAKEAELLMKEEENLKKKFIPEWKRELIKRTRSTQVPVFKMATPLLPIPSSPPSVPPIDPSPKQQQDYPPLPPWIREKLSKVANELKSEQQSTLTSDTDSQNLPHVVQEIVNKFSSIPPPLPSPSAVTSQQIPEVNYDHNLMDDSSLANLPDWKRNIIVRRRRGQVLKRLSLTKDDLDMISSRNKSPAKSTPDKVDIQLQNMSDKRELDERKLEMKKTQENVKVDTTIDKSNTNIKSAGIPRTFFVTQEPQMKVKELLDKFAPIPNMTPSVMLFPSVPKSMRIAKRPPPPPPTTPTKQIVTSSPASNKTEAPDKLPLSPEVILTVEEYNRHHALLVQALASQISPSMVNGNEDMFNFIIPENTPSKRARTLSPDTPISSVDPYTKVTDISQPLYLPPKYEYPPHDVPEISMNNEKHIDISLEEVTLSYIDEVNDESVVPIHRPISPDQVPLVPWRDTLEKIKSKRKERVPSDIYENVIIVSTHEVPILKSSLKTPGVRSQRGRIHFSDTIPSVYQYPKLEVEEGFGNINSFSANQEELSHRLHPSISSARQAQSDKLQNYTPAILDYFDSLVSTPAQPVWMQGEQDEDQSPSRDESDEVIDSFTAVPVDFEDELDMSNLSDRAAAMIW</sequence>
<comment type="caution">
    <text evidence="2">The sequence shown here is derived from an EMBL/GenBank/DDBJ whole genome shotgun (WGS) entry which is preliminary data.</text>
</comment>